<evidence type="ECO:0000313" key="2">
    <source>
        <dbReference type="Proteomes" id="UP000694408"/>
    </source>
</evidence>
<accession>A0A8C5IDT3</accession>
<sequence>MGHQGYFNPLKHQASPGCCGSSSKSLVICAVLGTHGSPLPWGLCRAVFSWVQTTKNSATRCKSVFLHMKHLFAVTLPPSQNQNPKDWGGIGMTAGSAALGPCSGRQRHLAEEEVIKQLGLLRAAGWR</sequence>
<protein>
    <submittedName>
        <fullName evidence="1">Uncharacterized protein</fullName>
    </submittedName>
</protein>
<dbReference type="Proteomes" id="UP000694408">
    <property type="component" value="Unplaced"/>
</dbReference>
<proteinExistence type="predicted"/>
<organism evidence="1 2">
    <name type="scientific">Junco hyemalis</name>
    <name type="common">Dark-eyed junco</name>
    <dbReference type="NCBI Taxonomy" id="40217"/>
    <lineage>
        <taxon>Eukaryota</taxon>
        <taxon>Metazoa</taxon>
        <taxon>Chordata</taxon>
        <taxon>Craniata</taxon>
        <taxon>Vertebrata</taxon>
        <taxon>Euteleostomi</taxon>
        <taxon>Archelosauria</taxon>
        <taxon>Archosauria</taxon>
        <taxon>Dinosauria</taxon>
        <taxon>Saurischia</taxon>
        <taxon>Theropoda</taxon>
        <taxon>Coelurosauria</taxon>
        <taxon>Aves</taxon>
        <taxon>Neognathae</taxon>
        <taxon>Neoaves</taxon>
        <taxon>Telluraves</taxon>
        <taxon>Australaves</taxon>
        <taxon>Passeriformes</taxon>
        <taxon>Passerellidae</taxon>
        <taxon>Junco</taxon>
    </lineage>
</organism>
<name>A0A8C5IDT3_JUNHY</name>
<dbReference type="Ensembl" id="ENSJHYT00000001616.1">
    <property type="protein sequence ID" value="ENSJHYP00000001295.1"/>
    <property type="gene ID" value="ENSJHYG00000001120.1"/>
</dbReference>
<reference evidence="1" key="2">
    <citation type="submission" date="2025-09" db="UniProtKB">
        <authorList>
            <consortium name="Ensembl"/>
        </authorList>
    </citation>
    <scope>IDENTIFICATION</scope>
</reference>
<reference evidence="1" key="1">
    <citation type="submission" date="2025-08" db="UniProtKB">
        <authorList>
            <consortium name="Ensembl"/>
        </authorList>
    </citation>
    <scope>IDENTIFICATION</scope>
</reference>
<dbReference type="AlphaFoldDB" id="A0A8C5IDT3"/>
<keyword evidence="2" id="KW-1185">Reference proteome</keyword>
<evidence type="ECO:0000313" key="1">
    <source>
        <dbReference type="Ensembl" id="ENSJHYP00000001295.1"/>
    </source>
</evidence>